<dbReference type="PANTHER" id="PTHR43163:SF6">
    <property type="entry name" value="DIPEPTIDE TRANSPORT SYSTEM PERMEASE PROTEIN DPPB-RELATED"/>
    <property type="match status" value="1"/>
</dbReference>
<feature type="transmembrane region" description="Helical" evidence="7">
    <location>
        <begin position="12"/>
        <end position="30"/>
    </location>
</feature>
<dbReference type="Gene3D" id="1.10.3720.10">
    <property type="entry name" value="MetI-like"/>
    <property type="match status" value="1"/>
</dbReference>
<evidence type="ECO:0000256" key="4">
    <source>
        <dbReference type="ARBA" id="ARBA00022692"/>
    </source>
</evidence>
<sequence length="313" mass="34694">MIHYFLKRVISLLPVWIGITIFAFFLGLVSPGDPVYLSLTRDGITEPSEAMVNAKRAELGLDLPYHIQYVNWINRVIRGDFGKSIYDNEEIKAEMLRRMPVTLKLAFSAFVITVVAGLGIGAVMAATRDTILDRFLRQLCTLMVSIPGFCMAIILIAIFSECFHLLPTSGMEGVKSFIMPSLVLSMGTIGTSARLSRSNFIGEISKQYVLVASAKGMSKSFIGTWHIFKNAMIPIITFFGLYFAGILGGSAVIESIFALPGMGSYVIDAIYNRDYFIIQAFVLLTGTIYVLSNLLIDMLYFLINPRMKQGDSL</sequence>
<keyword evidence="10" id="KW-1185">Reference proteome</keyword>
<evidence type="ECO:0000256" key="7">
    <source>
        <dbReference type="RuleBase" id="RU363032"/>
    </source>
</evidence>
<dbReference type="Pfam" id="PF19300">
    <property type="entry name" value="BPD_transp_1_N"/>
    <property type="match status" value="1"/>
</dbReference>
<dbReference type="EMBL" id="JAHBCL010000026">
    <property type="protein sequence ID" value="MBS7527867.1"/>
    <property type="molecule type" value="Genomic_DNA"/>
</dbReference>
<protein>
    <submittedName>
        <fullName evidence="9">ABC transporter permease</fullName>
    </submittedName>
</protein>
<evidence type="ECO:0000256" key="1">
    <source>
        <dbReference type="ARBA" id="ARBA00004651"/>
    </source>
</evidence>
<gene>
    <name evidence="9" type="ORF">KHM83_14375</name>
</gene>
<reference evidence="9 10" key="1">
    <citation type="submission" date="2021-05" db="EMBL/GenBank/DDBJ databases">
        <title>Fusibacter ferrireducens sp. nov., an anaerobic, sulfur- and Fe-reducing bacterium isolated from the mangrove sediment.</title>
        <authorList>
            <person name="Qiu D."/>
        </authorList>
    </citation>
    <scope>NUCLEOTIDE SEQUENCE [LARGE SCALE GENOMIC DNA]</scope>
    <source>
        <strain evidence="9 10">DSM 12116</strain>
    </source>
</reference>
<evidence type="ECO:0000256" key="3">
    <source>
        <dbReference type="ARBA" id="ARBA00022475"/>
    </source>
</evidence>
<keyword evidence="3" id="KW-1003">Cell membrane</keyword>
<evidence type="ECO:0000313" key="10">
    <source>
        <dbReference type="Proteomes" id="UP000746471"/>
    </source>
</evidence>
<dbReference type="PANTHER" id="PTHR43163">
    <property type="entry name" value="DIPEPTIDE TRANSPORT SYSTEM PERMEASE PROTEIN DPPB-RELATED"/>
    <property type="match status" value="1"/>
</dbReference>
<dbReference type="Proteomes" id="UP000746471">
    <property type="component" value="Unassembled WGS sequence"/>
</dbReference>
<keyword evidence="4 7" id="KW-0812">Transmembrane</keyword>
<evidence type="ECO:0000256" key="2">
    <source>
        <dbReference type="ARBA" id="ARBA00022448"/>
    </source>
</evidence>
<keyword evidence="2 7" id="KW-0813">Transport</keyword>
<feature type="transmembrane region" description="Helical" evidence="7">
    <location>
        <begin position="277"/>
        <end position="303"/>
    </location>
</feature>
<feature type="transmembrane region" description="Helical" evidence="7">
    <location>
        <begin position="139"/>
        <end position="158"/>
    </location>
</feature>
<dbReference type="CDD" id="cd06261">
    <property type="entry name" value="TM_PBP2"/>
    <property type="match status" value="1"/>
</dbReference>
<feature type="transmembrane region" description="Helical" evidence="7">
    <location>
        <begin position="105"/>
        <end position="127"/>
    </location>
</feature>
<feature type="transmembrane region" description="Helical" evidence="7">
    <location>
        <begin position="178"/>
        <end position="196"/>
    </location>
</feature>
<feature type="transmembrane region" description="Helical" evidence="7">
    <location>
        <begin position="235"/>
        <end position="257"/>
    </location>
</feature>
<dbReference type="InterPro" id="IPR000515">
    <property type="entry name" value="MetI-like"/>
</dbReference>
<comment type="subcellular location">
    <subcellularLocation>
        <location evidence="1 7">Cell membrane</location>
        <topology evidence="1 7">Multi-pass membrane protein</topology>
    </subcellularLocation>
</comment>
<keyword evidence="5 7" id="KW-1133">Transmembrane helix</keyword>
<comment type="similarity">
    <text evidence="7">Belongs to the binding-protein-dependent transport system permease family.</text>
</comment>
<proteinExistence type="inferred from homology"/>
<feature type="domain" description="ABC transmembrane type-1" evidence="8">
    <location>
        <begin position="99"/>
        <end position="300"/>
    </location>
</feature>
<dbReference type="RefSeq" id="WP_213237725.1">
    <property type="nucleotide sequence ID" value="NZ_JAHBCL010000026.1"/>
</dbReference>
<accession>A0ABS5PUY2</accession>
<evidence type="ECO:0000313" key="9">
    <source>
        <dbReference type="EMBL" id="MBS7527867.1"/>
    </source>
</evidence>
<organism evidence="9 10">
    <name type="scientific">Fusibacter paucivorans</name>
    <dbReference type="NCBI Taxonomy" id="76009"/>
    <lineage>
        <taxon>Bacteria</taxon>
        <taxon>Bacillati</taxon>
        <taxon>Bacillota</taxon>
        <taxon>Clostridia</taxon>
        <taxon>Eubacteriales</taxon>
        <taxon>Eubacteriales Family XII. Incertae Sedis</taxon>
        <taxon>Fusibacter</taxon>
    </lineage>
</organism>
<comment type="caution">
    <text evidence="9">The sequence shown here is derived from an EMBL/GenBank/DDBJ whole genome shotgun (WGS) entry which is preliminary data.</text>
</comment>
<keyword evidence="6 7" id="KW-0472">Membrane</keyword>
<evidence type="ECO:0000256" key="6">
    <source>
        <dbReference type="ARBA" id="ARBA00023136"/>
    </source>
</evidence>
<dbReference type="SUPFAM" id="SSF161098">
    <property type="entry name" value="MetI-like"/>
    <property type="match status" value="1"/>
</dbReference>
<evidence type="ECO:0000256" key="5">
    <source>
        <dbReference type="ARBA" id="ARBA00022989"/>
    </source>
</evidence>
<dbReference type="InterPro" id="IPR035906">
    <property type="entry name" value="MetI-like_sf"/>
</dbReference>
<name>A0ABS5PUY2_9FIRM</name>
<dbReference type="Pfam" id="PF00528">
    <property type="entry name" value="BPD_transp_1"/>
    <property type="match status" value="1"/>
</dbReference>
<dbReference type="PROSITE" id="PS50928">
    <property type="entry name" value="ABC_TM1"/>
    <property type="match status" value="1"/>
</dbReference>
<evidence type="ECO:0000259" key="8">
    <source>
        <dbReference type="PROSITE" id="PS50928"/>
    </source>
</evidence>
<dbReference type="InterPro" id="IPR045621">
    <property type="entry name" value="BPD_transp_1_N"/>
</dbReference>